<dbReference type="InterPro" id="IPR010987">
    <property type="entry name" value="Glutathione-S-Trfase_C-like"/>
</dbReference>
<dbReference type="AlphaFoldDB" id="A0A1Q8EW92"/>
<dbReference type="Pfam" id="PF00043">
    <property type="entry name" value="GST_C"/>
    <property type="match status" value="1"/>
</dbReference>
<sequence length="215" mass="24182">MILFYAPGASSLAPHILLQVSGLGFALEKVDLTHKRWAGGDFNLINPKSYVPVLQLENGQRLTECSVILQYIADAVPEQRLLPVVGSFARYQALQWLSFLGMEVQKNFITPERHGGVGANFLARTEAGQQQTRERVSPRLGFIDRHLDGREHMLGEGFSALDAYLFTLLTWAQRLAIDLGHWRHLSRYFTHLAAHPAIRHVLETEGPPHSLRPVD</sequence>
<dbReference type="SUPFAM" id="SSF47616">
    <property type="entry name" value="GST C-terminal domain-like"/>
    <property type="match status" value="1"/>
</dbReference>
<dbReference type="Pfam" id="PF13409">
    <property type="entry name" value="GST_N_2"/>
    <property type="match status" value="1"/>
</dbReference>
<feature type="domain" description="GST N-terminal" evidence="1">
    <location>
        <begin position="1"/>
        <end position="80"/>
    </location>
</feature>
<organism evidence="3 4">
    <name type="scientific">Pseudomonas chlororaphis</name>
    <dbReference type="NCBI Taxonomy" id="587753"/>
    <lineage>
        <taxon>Bacteria</taxon>
        <taxon>Pseudomonadati</taxon>
        <taxon>Pseudomonadota</taxon>
        <taxon>Gammaproteobacteria</taxon>
        <taxon>Pseudomonadales</taxon>
        <taxon>Pseudomonadaceae</taxon>
        <taxon>Pseudomonas</taxon>
    </lineage>
</organism>
<dbReference type="SUPFAM" id="SSF52833">
    <property type="entry name" value="Thioredoxin-like"/>
    <property type="match status" value="1"/>
</dbReference>
<dbReference type="PANTHER" id="PTHR44051:SF8">
    <property type="entry name" value="GLUTATHIONE S-TRANSFERASE GSTA"/>
    <property type="match status" value="1"/>
</dbReference>
<dbReference type="CDD" id="cd03057">
    <property type="entry name" value="GST_N_Beta"/>
    <property type="match status" value="1"/>
</dbReference>
<evidence type="ECO:0000259" key="2">
    <source>
        <dbReference type="PROSITE" id="PS50405"/>
    </source>
</evidence>
<dbReference type="RefSeq" id="WP_075118053.1">
    <property type="nucleotide sequence ID" value="NZ_MSCT01000005.1"/>
</dbReference>
<dbReference type="Gene3D" id="1.20.1050.10">
    <property type="match status" value="1"/>
</dbReference>
<proteinExistence type="predicted"/>
<dbReference type="InterPro" id="IPR040079">
    <property type="entry name" value="Glutathione_S-Trfase"/>
</dbReference>
<evidence type="ECO:0000313" key="3">
    <source>
        <dbReference type="EMBL" id="OLF56073.1"/>
    </source>
</evidence>
<dbReference type="GO" id="GO:0016740">
    <property type="term" value="F:transferase activity"/>
    <property type="evidence" value="ECO:0007669"/>
    <property type="project" value="UniProtKB-KW"/>
</dbReference>
<keyword evidence="3" id="KW-0808">Transferase</keyword>
<dbReference type="InterPro" id="IPR004045">
    <property type="entry name" value="Glutathione_S-Trfase_N"/>
</dbReference>
<dbReference type="EMBL" id="MSCT01000005">
    <property type="protein sequence ID" value="OLF56073.1"/>
    <property type="molecule type" value="Genomic_DNA"/>
</dbReference>
<dbReference type="CDD" id="cd03188">
    <property type="entry name" value="GST_C_Beta"/>
    <property type="match status" value="1"/>
</dbReference>
<dbReference type="SFLD" id="SFLDG00358">
    <property type="entry name" value="Main_(cytGST)"/>
    <property type="match status" value="1"/>
</dbReference>
<reference evidence="3 4" key="1">
    <citation type="submission" date="2016-12" db="EMBL/GenBank/DDBJ databases">
        <authorList>
            <person name="Song W.-J."/>
            <person name="Kurnit D.M."/>
        </authorList>
    </citation>
    <scope>NUCLEOTIDE SEQUENCE [LARGE SCALE GENOMIC DNA]</scope>
    <source>
        <strain evidence="3 4">PCL1601</strain>
    </source>
</reference>
<dbReference type="InterPro" id="IPR036282">
    <property type="entry name" value="Glutathione-S-Trfase_C_sf"/>
</dbReference>
<comment type="caution">
    <text evidence="3">The sequence shown here is derived from an EMBL/GenBank/DDBJ whole genome shotgun (WGS) entry which is preliminary data.</text>
</comment>
<dbReference type="Gene3D" id="3.40.30.10">
    <property type="entry name" value="Glutaredoxin"/>
    <property type="match status" value="1"/>
</dbReference>
<feature type="domain" description="GST C-terminal" evidence="2">
    <location>
        <begin position="86"/>
        <end position="215"/>
    </location>
</feature>
<evidence type="ECO:0000313" key="4">
    <source>
        <dbReference type="Proteomes" id="UP000185578"/>
    </source>
</evidence>
<evidence type="ECO:0000259" key="1">
    <source>
        <dbReference type="PROSITE" id="PS50404"/>
    </source>
</evidence>
<dbReference type="InterPro" id="IPR036249">
    <property type="entry name" value="Thioredoxin-like_sf"/>
</dbReference>
<gene>
    <name evidence="3" type="ORF">BTN82_05010</name>
</gene>
<dbReference type="PROSITE" id="PS50404">
    <property type="entry name" value="GST_NTER"/>
    <property type="match status" value="1"/>
</dbReference>
<dbReference type="PANTHER" id="PTHR44051">
    <property type="entry name" value="GLUTATHIONE S-TRANSFERASE-RELATED"/>
    <property type="match status" value="1"/>
</dbReference>
<dbReference type="InterPro" id="IPR004046">
    <property type="entry name" value="GST_C"/>
</dbReference>
<accession>A0A1Q8EW92</accession>
<name>A0A1Q8EW92_9PSED</name>
<dbReference type="SFLD" id="SFLDG01150">
    <property type="entry name" value="Main.1:_Beta-like"/>
    <property type="match status" value="1"/>
</dbReference>
<dbReference type="SFLD" id="SFLDS00019">
    <property type="entry name" value="Glutathione_Transferase_(cytos"/>
    <property type="match status" value="1"/>
</dbReference>
<dbReference type="Proteomes" id="UP000185578">
    <property type="component" value="Unassembled WGS sequence"/>
</dbReference>
<protein>
    <submittedName>
        <fullName evidence="3">Glutathione S-transferase</fullName>
    </submittedName>
</protein>
<dbReference type="PROSITE" id="PS50405">
    <property type="entry name" value="GST_CTER"/>
    <property type="match status" value="1"/>
</dbReference>
<dbReference type="OrthoDB" id="8772754at2"/>